<keyword evidence="2" id="KW-0812">Transmembrane</keyword>
<name>A0A9P7FIQ3_9AGAM</name>
<feature type="region of interest" description="Disordered" evidence="1">
    <location>
        <begin position="223"/>
        <end position="270"/>
    </location>
</feature>
<dbReference type="GeneID" id="64697345"/>
<sequence length="270" mass="28639">MALSLGPLTPPPGPTPTGLPPVVITAPSSSTFTSTSDTQSSTTSSSNTSSSNSSQKGLSPGAGAGLAVGIVFFLILSVLLFYNLKGRYQRAQEKADDEPAFVTTEVSRYLPPQTVASRGRNTLPPSPPRLDTAYPASAHISSATPLGSHQNSYPIPAQNRHSTLSRATGPQRIATQDVPALPNPHDPFSAPARPASYYSRAYSIPHNASASPAVMASFDLPAVGSSRNSQSEHQLSALHADMARHQKELELEYKKRSFDQAQELQEPPPQ</sequence>
<feature type="compositionally biased region" description="Low complexity" evidence="1">
    <location>
        <begin position="28"/>
        <end position="54"/>
    </location>
</feature>
<organism evidence="3 4">
    <name type="scientific">Suillus discolor</name>
    <dbReference type="NCBI Taxonomy" id="1912936"/>
    <lineage>
        <taxon>Eukaryota</taxon>
        <taxon>Fungi</taxon>
        <taxon>Dikarya</taxon>
        <taxon>Basidiomycota</taxon>
        <taxon>Agaricomycotina</taxon>
        <taxon>Agaricomycetes</taxon>
        <taxon>Agaricomycetidae</taxon>
        <taxon>Boletales</taxon>
        <taxon>Suillineae</taxon>
        <taxon>Suillaceae</taxon>
        <taxon>Suillus</taxon>
    </lineage>
</organism>
<evidence type="ECO:0000313" key="3">
    <source>
        <dbReference type="EMBL" id="KAG2119753.1"/>
    </source>
</evidence>
<proteinExistence type="predicted"/>
<keyword evidence="4" id="KW-1185">Reference proteome</keyword>
<feature type="compositionally biased region" description="Basic and acidic residues" evidence="1">
    <location>
        <begin position="241"/>
        <end position="258"/>
    </location>
</feature>
<feature type="transmembrane region" description="Helical" evidence="2">
    <location>
        <begin position="62"/>
        <end position="84"/>
    </location>
</feature>
<dbReference type="OrthoDB" id="2687408at2759"/>
<accession>A0A9P7FIQ3</accession>
<feature type="compositionally biased region" description="Polar residues" evidence="1">
    <location>
        <begin position="225"/>
        <end position="234"/>
    </location>
</feature>
<protein>
    <submittedName>
        <fullName evidence="3">Uncharacterized protein</fullName>
    </submittedName>
</protein>
<evidence type="ECO:0000256" key="2">
    <source>
        <dbReference type="SAM" id="Phobius"/>
    </source>
</evidence>
<dbReference type="AlphaFoldDB" id="A0A9P7FIQ3"/>
<feature type="region of interest" description="Disordered" evidence="1">
    <location>
        <begin position="1"/>
        <end position="59"/>
    </location>
</feature>
<gene>
    <name evidence="3" type="ORF">F5147DRAFT_665209</name>
</gene>
<dbReference type="EMBL" id="JABBWM010000002">
    <property type="protein sequence ID" value="KAG2119753.1"/>
    <property type="molecule type" value="Genomic_DNA"/>
</dbReference>
<dbReference type="RefSeq" id="XP_041299579.1">
    <property type="nucleotide sequence ID" value="XM_041435086.1"/>
</dbReference>
<keyword evidence="2" id="KW-1133">Transmembrane helix</keyword>
<evidence type="ECO:0000313" key="4">
    <source>
        <dbReference type="Proteomes" id="UP000823399"/>
    </source>
</evidence>
<evidence type="ECO:0000256" key="1">
    <source>
        <dbReference type="SAM" id="MobiDB-lite"/>
    </source>
</evidence>
<keyword evidence="2" id="KW-0472">Membrane</keyword>
<feature type="compositionally biased region" description="Pro residues" evidence="1">
    <location>
        <begin position="8"/>
        <end position="19"/>
    </location>
</feature>
<comment type="caution">
    <text evidence="3">The sequence shown here is derived from an EMBL/GenBank/DDBJ whole genome shotgun (WGS) entry which is preliminary data.</text>
</comment>
<dbReference type="Proteomes" id="UP000823399">
    <property type="component" value="Unassembled WGS sequence"/>
</dbReference>
<reference evidence="3" key="1">
    <citation type="journal article" date="2020" name="New Phytol.">
        <title>Comparative genomics reveals dynamic genome evolution in host specialist ectomycorrhizal fungi.</title>
        <authorList>
            <person name="Lofgren L.A."/>
            <person name="Nguyen N.H."/>
            <person name="Vilgalys R."/>
            <person name="Ruytinx J."/>
            <person name="Liao H.L."/>
            <person name="Branco S."/>
            <person name="Kuo A."/>
            <person name="LaButti K."/>
            <person name="Lipzen A."/>
            <person name="Andreopoulos W."/>
            <person name="Pangilinan J."/>
            <person name="Riley R."/>
            <person name="Hundley H."/>
            <person name="Na H."/>
            <person name="Barry K."/>
            <person name="Grigoriev I.V."/>
            <person name="Stajich J.E."/>
            <person name="Kennedy P.G."/>
        </authorList>
    </citation>
    <scope>NUCLEOTIDE SEQUENCE</scope>
    <source>
        <strain evidence="3">FC423</strain>
    </source>
</reference>